<sequence length="91" mass="9509">MRLYPKTDSSRIREAGEGGGIIAGYSLLTADGTLVEEREIYVPSTRANMLRDAIRADVGTAALAIAGGDAVAAVRAAVDGMTDAEWRNLGV</sequence>
<gene>
    <name evidence="1" type="ORF">UFOVP130_24</name>
</gene>
<name>A0A6J5L827_9CAUD</name>
<evidence type="ECO:0000313" key="1">
    <source>
        <dbReference type="EMBL" id="CAB4130664.1"/>
    </source>
</evidence>
<dbReference type="EMBL" id="LR796251">
    <property type="protein sequence ID" value="CAB4130664.1"/>
    <property type="molecule type" value="Genomic_DNA"/>
</dbReference>
<reference evidence="1" key="1">
    <citation type="submission" date="2020-04" db="EMBL/GenBank/DDBJ databases">
        <authorList>
            <person name="Chiriac C."/>
            <person name="Salcher M."/>
            <person name="Ghai R."/>
            <person name="Kavagutti S V."/>
        </authorList>
    </citation>
    <scope>NUCLEOTIDE SEQUENCE</scope>
</reference>
<organism evidence="1">
    <name type="scientific">uncultured Caudovirales phage</name>
    <dbReference type="NCBI Taxonomy" id="2100421"/>
    <lineage>
        <taxon>Viruses</taxon>
        <taxon>Duplodnaviria</taxon>
        <taxon>Heunggongvirae</taxon>
        <taxon>Uroviricota</taxon>
        <taxon>Caudoviricetes</taxon>
        <taxon>Peduoviridae</taxon>
        <taxon>Maltschvirus</taxon>
        <taxon>Maltschvirus maltsch</taxon>
    </lineage>
</organism>
<proteinExistence type="predicted"/>
<accession>A0A6J5L827</accession>
<protein>
    <submittedName>
        <fullName evidence="1">Uncharacterized protein</fullName>
    </submittedName>
</protein>